<feature type="transmembrane region" description="Helical" evidence="7">
    <location>
        <begin position="102"/>
        <end position="124"/>
    </location>
</feature>
<dbReference type="Proteomes" id="UP001433268">
    <property type="component" value="Unassembled WGS sequence"/>
</dbReference>
<dbReference type="GeneID" id="92040039"/>
<evidence type="ECO:0000256" key="5">
    <source>
        <dbReference type="ARBA" id="ARBA00038359"/>
    </source>
</evidence>
<dbReference type="PANTHER" id="PTHR33048:SF155">
    <property type="entry name" value="INTEGRAL MEMBRANE PROTEIN"/>
    <property type="match status" value="1"/>
</dbReference>
<keyword evidence="3 7" id="KW-1133">Transmembrane helix</keyword>
<keyword evidence="4 7" id="KW-0472">Membrane</keyword>
<feature type="region of interest" description="Disordered" evidence="6">
    <location>
        <begin position="311"/>
        <end position="351"/>
    </location>
</feature>
<accession>A0ABR1WX53</accession>
<evidence type="ECO:0000256" key="6">
    <source>
        <dbReference type="SAM" id="MobiDB-lite"/>
    </source>
</evidence>
<evidence type="ECO:0000256" key="4">
    <source>
        <dbReference type="ARBA" id="ARBA00023136"/>
    </source>
</evidence>
<sequence length="396" mass="43556">MSETTPVFPPPRNPDDLGRGPLVMGLTWTFTILAIVTTLLRFYVRRCIGPHPAPDDWLMLVAAVFQLVCQVFVTIAFTYGMGKHQADIRVPDEIVPMVMWEWISIVPGLTAGMLGRLSICVLLVRLFGVHKWFRHHAIILTACGVLVNILIIITVFASRTPVQSLWDQSIPGATQWDPNIVLSLMYIGQGFYAIADITFVLIPIIFIWKLQTSLERRVGLIALMAMGLFTAALSIMKGIAADPGPSSEGPKSPDQAYEATLELLWATLEQASVVALGNVPALRPLGRLDLPVISSLAGSLRRRCSKVFSHMSSKDIKSSNSKSSSKNDHVAGPGSHPGEYRDLEMNGNRARPRHTDVWHEVDVTNSTDNMMYDGRIHRTDAFTVSSAPVRANAGGY</sequence>
<dbReference type="EMBL" id="JAQQWN010000004">
    <property type="protein sequence ID" value="KAK8087703.1"/>
    <property type="molecule type" value="Genomic_DNA"/>
</dbReference>
<feature type="transmembrane region" description="Helical" evidence="7">
    <location>
        <begin position="220"/>
        <end position="240"/>
    </location>
</feature>
<name>A0ABR1WX53_9PEZI</name>
<evidence type="ECO:0000256" key="3">
    <source>
        <dbReference type="ARBA" id="ARBA00022989"/>
    </source>
</evidence>
<feature type="transmembrane region" description="Helical" evidence="7">
    <location>
        <begin position="20"/>
        <end position="44"/>
    </location>
</feature>
<evidence type="ECO:0000256" key="1">
    <source>
        <dbReference type="ARBA" id="ARBA00004141"/>
    </source>
</evidence>
<feature type="transmembrane region" description="Helical" evidence="7">
    <location>
        <begin position="186"/>
        <end position="208"/>
    </location>
</feature>
<feature type="domain" description="Rhodopsin" evidence="8">
    <location>
        <begin position="40"/>
        <end position="285"/>
    </location>
</feature>
<feature type="transmembrane region" description="Helical" evidence="7">
    <location>
        <begin position="56"/>
        <end position="82"/>
    </location>
</feature>
<dbReference type="InterPro" id="IPR049326">
    <property type="entry name" value="Rhodopsin_dom_fungi"/>
</dbReference>
<gene>
    <name evidence="9" type="ORF">PG997_002664</name>
</gene>
<organism evidence="9 10">
    <name type="scientific">Apiospora hydei</name>
    <dbReference type="NCBI Taxonomy" id="1337664"/>
    <lineage>
        <taxon>Eukaryota</taxon>
        <taxon>Fungi</taxon>
        <taxon>Dikarya</taxon>
        <taxon>Ascomycota</taxon>
        <taxon>Pezizomycotina</taxon>
        <taxon>Sordariomycetes</taxon>
        <taxon>Xylariomycetidae</taxon>
        <taxon>Amphisphaeriales</taxon>
        <taxon>Apiosporaceae</taxon>
        <taxon>Apiospora</taxon>
    </lineage>
</organism>
<feature type="transmembrane region" description="Helical" evidence="7">
    <location>
        <begin position="136"/>
        <end position="157"/>
    </location>
</feature>
<reference evidence="9 10" key="1">
    <citation type="submission" date="2023-01" db="EMBL/GenBank/DDBJ databases">
        <title>Analysis of 21 Apiospora genomes using comparative genomics revels a genus with tremendous synthesis potential of carbohydrate active enzymes and secondary metabolites.</title>
        <authorList>
            <person name="Sorensen T."/>
        </authorList>
    </citation>
    <scope>NUCLEOTIDE SEQUENCE [LARGE SCALE GENOMIC DNA]</scope>
    <source>
        <strain evidence="9 10">CBS 114990</strain>
    </source>
</reference>
<comment type="similarity">
    <text evidence="5">Belongs to the SAT4 family.</text>
</comment>
<evidence type="ECO:0000313" key="10">
    <source>
        <dbReference type="Proteomes" id="UP001433268"/>
    </source>
</evidence>
<comment type="caution">
    <text evidence="9">The sequence shown here is derived from an EMBL/GenBank/DDBJ whole genome shotgun (WGS) entry which is preliminary data.</text>
</comment>
<protein>
    <recommendedName>
        <fullName evidence="8">Rhodopsin domain-containing protein</fullName>
    </recommendedName>
</protein>
<evidence type="ECO:0000256" key="2">
    <source>
        <dbReference type="ARBA" id="ARBA00022692"/>
    </source>
</evidence>
<keyword evidence="2 7" id="KW-0812">Transmembrane</keyword>
<dbReference type="InterPro" id="IPR052337">
    <property type="entry name" value="SAT4-like"/>
</dbReference>
<evidence type="ECO:0000256" key="7">
    <source>
        <dbReference type="SAM" id="Phobius"/>
    </source>
</evidence>
<dbReference type="RefSeq" id="XP_066670597.1">
    <property type="nucleotide sequence ID" value="XM_066806979.1"/>
</dbReference>
<evidence type="ECO:0000313" key="9">
    <source>
        <dbReference type="EMBL" id="KAK8087703.1"/>
    </source>
</evidence>
<keyword evidence="10" id="KW-1185">Reference proteome</keyword>
<dbReference type="Pfam" id="PF20684">
    <property type="entry name" value="Fung_rhodopsin"/>
    <property type="match status" value="1"/>
</dbReference>
<dbReference type="PANTHER" id="PTHR33048">
    <property type="entry name" value="PTH11-LIKE INTEGRAL MEMBRANE PROTEIN (AFU_ORTHOLOGUE AFUA_5G11245)"/>
    <property type="match status" value="1"/>
</dbReference>
<comment type="subcellular location">
    <subcellularLocation>
        <location evidence="1">Membrane</location>
        <topology evidence="1">Multi-pass membrane protein</topology>
    </subcellularLocation>
</comment>
<proteinExistence type="inferred from homology"/>
<evidence type="ECO:0000259" key="8">
    <source>
        <dbReference type="Pfam" id="PF20684"/>
    </source>
</evidence>